<organism evidence="2 3">
    <name type="scientific">Rhodamnia argentea</name>
    <dbReference type="NCBI Taxonomy" id="178133"/>
    <lineage>
        <taxon>Eukaryota</taxon>
        <taxon>Viridiplantae</taxon>
        <taxon>Streptophyta</taxon>
        <taxon>Embryophyta</taxon>
        <taxon>Tracheophyta</taxon>
        <taxon>Spermatophyta</taxon>
        <taxon>Magnoliopsida</taxon>
        <taxon>eudicotyledons</taxon>
        <taxon>Gunneridae</taxon>
        <taxon>Pentapetalae</taxon>
        <taxon>rosids</taxon>
        <taxon>malvids</taxon>
        <taxon>Myrtales</taxon>
        <taxon>Myrtaceae</taxon>
        <taxon>Myrtoideae</taxon>
        <taxon>Myrteae</taxon>
        <taxon>Australasian group</taxon>
        <taxon>Rhodamnia</taxon>
    </lineage>
</organism>
<reference evidence="3" key="1">
    <citation type="submission" date="2025-08" db="UniProtKB">
        <authorList>
            <consortium name="RefSeq"/>
        </authorList>
    </citation>
    <scope>IDENTIFICATION</scope>
    <source>
        <tissue evidence="3">Leaf</tissue>
    </source>
</reference>
<dbReference type="PANTHER" id="PTHR15907">
    <property type="entry name" value="DUF614 FAMILY PROTEIN-RELATED"/>
    <property type="match status" value="1"/>
</dbReference>
<dbReference type="NCBIfam" id="TIGR01571">
    <property type="entry name" value="A_thal_Cys_rich"/>
    <property type="match status" value="1"/>
</dbReference>
<evidence type="ECO:0000313" key="3">
    <source>
        <dbReference type="RefSeq" id="XP_048136582.1"/>
    </source>
</evidence>
<accession>A0ABM3HJ05</accession>
<dbReference type="Proteomes" id="UP000827889">
    <property type="component" value="Chromosome 6"/>
</dbReference>
<feature type="compositionally biased region" description="Polar residues" evidence="1">
    <location>
        <begin position="1"/>
        <end position="12"/>
    </location>
</feature>
<dbReference type="GeneID" id="115731295"/>
<keyword evidence="2" id="KW-1185">Reference proteome</keyword>
<evidence type="ECO:0000313" key="2">
    <source>
        <dbReference type="Proteomes" id="UP000827889"/>
    </source>
</evidence>
<feature type="region of interest" description="Disordered" evidence="1">
    <location>
        <begin position="1"/>
        <end position="31"/>
    </location>
</feature>
<dbReference type="Pfam" id="PF04749">
    <property type="entry name" value="PLAC8"/>
    <property type="match status" value="1"/>
</dbReference>
<protein>
    <submittedName>
        <fullName evidence="3">Protein PLANT CADMIUM RESISTANCE 3-like</fullName>
    </submittedName>
</protein>
<dbReference type="RefSeq" id="XP_048136582.1">
    <property type="nucleotide sequence ID" value="XM_048280625.1"/>
</dbReference>
<evidence type="ECO:0000256" key="1">
    <source>
        <dbReference type="SAM" id="MobiDB-lite"/>
    </source>
</evidence>
<dbReference type="InterPro" id="IPR006461">
    <property type="entry name" value="PLAC_motif_containing"/>
</dbReference>
<proteinExistence type="predicted"/>
<name>A0ABM3HJ05_9MYRT</name>
<gene>
    <name evidence="3" type="primary">LOC115731295</name>
</gene>
<sequence>MDDCSMASQVQSKLHRPYNKGDRFPVQSGPIPDQERDWWGRFPVFGIGDWIRGRNMFETPPPPVMQTAMLIIQDPPKKVVLRKWTTGLCGCCEDPSNCIVTCCCPCVTFGQNAEIIDEGATSCFVGGLVYYFVTFSGIGCLYTCTYREKLRYAHSLQEDPCADCLVHWCCFRCALCQEYRELKNRGFDPSIGWAANAEKMNQGAVTMLPVMPGMGR</sequence>